<dbReference type="FunFam" id="3.40.50.970:FF:000024">
    <property type="entry name" value="Pyruvate decarboxylase isozyme"/>
    <property type="match status" value="1"/>
</dbReference>
<evidence type="ECO:0000259" key="13">
    <source>
        <dbReference type="Pfam" id="PF02776"/>
    </source>
</evidence>
<dbReference type="KEGG" id="frx:F7310_00570"/>
<dbReference type="InterPro" id="IPR029061">
    <property type="entry name" value="THDP-binding"/>
</dbReference>
<dbReference type="GO" id="GO:0030976">
    <property type="term" value="F:thiamine pyrophosphate binding"/>
    <property type="evidence" value="ECO:0007669"/>
    <property type="project" value="InterPro"/>
</dbReference>
<evidence type="ECO:0000256" key="5">
    <source>
        <dbReference type="ARBA" id="ARBA00022793"/>
    </source>
</evidence>
<dbReference type="GO" id="GO:0005829">
    <property type="term" value="C:cytosol"/>
    <property type="evidence" value="ECO:0007669"/>
    <property type="project" value="TreeGrafter"/>
</dbReference>
<comment type="cofactor">
    <cofactor evidence="2">
        <name>thiamine diphosphate</name>
        <dbReference type="ChEBI" id="CHEBI:58937"/>
    </cofactor>
</comment>
<evidence type="ECO:0000313" key="15">
    <source>
        <dbReference type="Proteomes" id="UP000184222"/>
    </source>
</evidence>
<dbReference type="InterPro" id="IPR012000">
    <property type="entry name" value="Thiamin_PyroP_enz_cen_dom"/>
</dbReference>
<organism evidence="14 15">
    <name type="scientific">Francisella uliginis</name>
    <dbReference type="NCBI Taxonomy" id="573570"/>
    <lineage>
        <taxon>Bacteria</taxon>
        <taxon>Pseudomonadati</taxon>
        <taxon>Pseudomonadota</taxon>
        <taxon>Gammaproteobacteria</taxon>
        <taxon>Thiotrichales</taxon>
        <taxon>Francisellaceae</taxon>
        <taxon>Francisella</taxon>
    </lineage>
</organism>
<dbReference type="OrthoDB" id="9785953at2"/>
<name>A0A1L4BQ20_9GAMM</name>
<evidence type="ECO:0000256" key="4">
    <source>
        <dbReference type="ARBA" id="ARBA00022723"/>
    </source>
</evidence>
<dbReference type="CDD" id="cd02005">
    <property type="entry name" value="TPP_PDC_IPDC"/>
    <property type="match status" value="1"/>
</dbReference>
<feature type="binding site" evidence="9">
    <location>
        <position position="476"/>
    </location>
    <ligand>
        <name>Mg(2+)</name>
        <dbReference type="ChEBI" id="CHEBI:18420"/>
    </ligand>
</feature>
<keyword evidence="6 9" id="KW-0460">Magnesium</keyword>
<dbReference type="SUPFAM" id="SSF52518">
    <property type="entry name" value="Thiamin diphosphate-binding fold (THDP-binding)"/>
    <property type="match status" value="2"/>
</dbReference>
<dbReference type="InterPro" id="IPR012001">
    <property type="entry name" value="Thiamin_PyroP_enz_TPP-bd_dom"/>
</dbReference>
<dbReference type="Pfam" id="PF00205">
    <property type="entry name" value="TPP_enzyme_M"/>
    <property type="match status" value="1"/>
</dbReference>
<keyword evidence="8" id="KW-0456">Lyase</keyword>
<evidence type="ECO:0000256" key="7">
    <source>
        <dbReference type="ARBA" id="ARBA00023052"/>
    </source>
</evidence>
<evidence type="ECO:0000259" key="11">
    <source>
        <dbReference type="Pfam" id="PF00205"/>
    </source>
</evidence>
<dbReference type="Pfam" id="PF02776">
    <property type="entry name" value="TPP_enzyme_N"/>
    <property type="match status" value="1"/>
</dbReference>
<evidence type="ECO:0000256" key="8">
    <source>
        <dbReference type="ARBA" id="ARBA00023239"/>
    </source>
</evidence>
<evidence type="ECO:0000256" key="6">
    <source>
        <dbReference type="ARBA" id="ARBA00022842"/>
    </source>
</evidence>
<evidence type="ECO:0000313" key="14">
    <source>
        <dbReference type="EMBL" id="API85937.1"/>
    </source>
</evidence>
<keyword evidence="14" id="KW-0670">Pyruvate</keyword>
<comment type="similarity">
    <text evidence="3 10">Belongs to the TPP enzyme family.</text>
</comment>
<comment type="cofactor">
    <cofactor evidence="1">
        <name>a metal cation</name>
        <dbReference type="ChEBI" id="CHEBI:25213"/>
    </cofactor>
</comment>
<dbReference type="InterPro" id="IPR047213">
    <property type="entry name" value="TPP_PYR_PDC_IPDC-like"/>
</dbReference>
<comment type="cofactor">
    <cofactor evidence="9">
        <name>Mg(2+)</name>
        <dbReference type="ChEBI" id="CHEBI:18420"/>
    </cofactor>
    <text evidence="9">Binds 1 Mg(2+) per subunit.</text>
</comment>
<dbReference type="PANTHER" id="PTHR43452:SF30">
    <property type="entry name" value="PYRUVATE DECARBOXYLASE ISOZYME 1-RELATED"/>
    <property type="match status" value="1"/>
</dbReference>
<reference evidence="14 15" key="1">
    <citation type="journal article" date="2016" name="Appl. Environ. Microbiol.">
        <title>Whole genome relationships among Francisella bacteria of diverse origin define new species and provide specific regions for detection.</title>
        <authorList>
            <person name="Challacombe J.F."/>
            <person name="Petersen J.M."/>
            <person name="Gallegos-Graves V."/>
            <person name="Hodge D."/>
            <person name="Pillai S."/>
            <person name="Kuske C.R."/>
        </authorList>
    </citation>
    <scope>NUCLEOTIDE SEQUENCE [LARGE SCALE GENOMIC DNA]</scope>
    <source>
        <strain evidence="15">TX07-7310</strain>
    </source>
</reference>
<evidence type="ECO:0000256" key="10">
    <source>
        <dbReference type="RuleBase" id="RU362132"/>
    </source>
</evidence>
<proteinExistence type="inferred from homology"/>
<feature type="domain" description="Thiamine pyrophosphate enzyme N-terminal TPP-binding" evidence="13">
    <location>
        <begin position="19"/>
        <end position="122"/>
    </location>
</feature>
<dbReference type="GO" id="GO:0004737">
    <property type="term" value="F:pyruvate decarboxylase activity"/>
    <property type="evidence" value="ECO:0007669"/>
    <property type="project" value="TreeGrafter"/>
</dbReference>
<dbReference type="Proteomes" id="UP000184222">
    <property type="component" value="Chromosome"/>
</dbReference>
<keyword evidence="7 10" id="KW-0786">Thiamine pyrophosphate</keyword>
<dbReference type="InterPro" id="IPR011766">
    <property type="entry name" value="TPP_enzyme_TPP-bd"/>
</dbReference>
<evidence type="ECO:0000256" key="1">
    <source>
        <dbReference type="ARBA" id="ARBA00001920"/>
    </source>
</evidence>
<dbReference type="CDD" id="cd07038">
    <property type="entry name" value="TPP_PYR_PDC_IPDC_like"/>
    <property type="match status" value="1"/>
</dbReference>
<dbReference type="Pfam" id="PF02775">
    <property type="entry name" value="TPP_enzyme_C"/>
    <property type="match status" value="1"/>
</dbReference>
<dbReference type="PANTHER" id="PTHR43452">
    <property type="entry name" value="PYRUVATE DECARBOXYLASE"/>
    <property type="match status" value="1"/>
</dbReference>
<accession>A0A1L4BQ20</accession>
<keyword evidence="4 9" id="KW-0479">Metal-binding</keyword>
<dbReference type="GO" id="GO:0000949">
    <property type="term" value="P:aromatic amino acid family catabolic process to alcohol via Ehrlich pathway"/>
    <property type="evidence" value="ECO:0007669"/>
    <property type="project" value="TreeGrafter"/>
</dbReference>
<dbReference type="PIRSF" id="PIRSF036565">
    <property type="entry name" value="Pyruvt_ip_decrb"/>
    <property type="match status" value="1"/>
</dbReference>
<feature type="binding site" evidence="9">
    <location>
        <position position="478"/>
    </location>
    <ligand>
        <name>Mg(2+)</name>
        <dbReference type="ChEBI" id="CHEBI:18420"/>
    </ligand>
</feature>
<keyword evidence="5" id="KW-0210">Decarboxylase</keyword>
<evidence type="ECO:0000256" key="2">
    <source>
        <dbReference type="ARBA" id="ARBA00001964"/>
    </source>
</evidence>
<dbReference type="GO" id="GO:0000287">
    <property type="term" value="F:magnesium ion binding"/>
    <property type="evidence" value="ECO:0007669"/>
    <property type="project" value="InterPro"/>
</dbReference>
<gene>
    <name evidence="14" type="ORF">F7310_00570</name>
</gene>
<dbReference type="Gene3D" id="3.40.50.1220">
    <property type="entry name" value="TPP-binding domain"/>
    <property type="match status" value="1"/>
</dbReference>
<feature type="domain" description="Thiamine pyrophosphate enzyme central" evidence="11">
    <location>
        <begin position="218"/>
        <end position="339"/>
    </location>
</feature>
<protein>
    <submittedName>
        <fullName evidence="14">Indolepyruvate decarboxylase</fullName>
    </submittedName>
</protein>
<dbReference type="InterPro" id="IPR047214">
    <property type="entry name" value="TPP_PDC_IPDC"/>
</dbReference>
<dbReference type="STRING" id="573570.F7310_00570"/>
<evidence type="ECO:0000256" key="3">
    <source>
        <dbReference type="ARBA" id="ARBA00007812"/>
    </source>
</evidence>
<dbReference type="InterPro" id="IPR029035">
    <property type="entry name" value="DHS-like_NAD/FAD-binding_dom"/>
</dbReference>
<feature type="domain" description="Thiamine pyrophosphate enzyme TPP-binding" evidence="12">
    <location>
        <begin position="397"/>
        <end position="542"/>
    </location>
</feature>
<dbReference type="Gene3D" id="3.40.50.970">
    <property type="match status" value="2"/>
</dbReference>
<evidence type="ECO:0000259" key="12">
    <source>
        <dbReference type="Pfam" id="PF02775"/>
    </source>
</evidence>
<evidence type="ECO:0000256" key="9">
    <source>
        <dbReference type="PIRSR" id="PIRSR036565-2"/>
    </source>
</evidence>
<sequence>MNEYITGKKVFNTVKQASNVAEYVIARLVDLGITNSFCVPGDFSFSIDRALINNPKLTNIINANELNASYAADGYARAKGAAIISTTYAVGELSALNGIMGSKAENLAVFHIVGTPNDIAVAKRRQVHHTLGDGQFNTFSNISATSACVSAKITPDNARREMNRVIAEAFKQRKPAYICISLDDGKRKVTDNTPDDFDCSNIQSDSLQLEKAYKFLHDKLSGTKKVVAIPSIKLDRFNVTDKAISLIEKLNIPFAIMPHDKSVISENHPNYVGFYAGSLSDKGTSKIVEVADIVLNIGDALWSDFNTSAFTNKLDLDKVINLAPSFVESHENYFKDVYLSDLIDKLLEMPENINYQPKHSKPKVKQYSLEKKPVTLENLYAQLSDFLKDSDNIVVETGSSSLNFVKHPLPQGTKYYNQTLWGSIGWATPATLGIALAKPSSRTILLTGEGSHQLTLNELGVMGRYDINPIIICINNNGYTVERALELDPDPNYDDIAQLNYTLLPKAFGCKDWMSIKVSTEIELANALKNAGKHTKGVYIEVIADKYDYGETLDFYNHNLKQMYGDG</sequence>
<dbReference type="RefSeq" id="WP_072711139.1">
    <property type="nucleotide sequence ID" value="NZ_CP016796.1"/>
</dbReference>
<dbReference type="InterPro" id="IPR012110">
    <property type="entry name" value="PDC/IPDC-like"/>
</dbReference>
<dbReference type="EMBL" id="CP016796">
    <property type="protein sequence ID" value="API85937.1"/>
    <property type="molecule type" value="Genomic_DNA"/>
</dbReference>
<keyword evidence="15" id="KW-1185">Reference proteome</keyword>
<dbReference type="AlphaFoldDB" id="A0A1L4BQ20"/>
<dbReference type="SUPFAM" id="SSF52467">
    <property type="entry name" value="DHS-like NAD/FAD-binding domain"/>
    <property type="match status" value="1"/>
</dbReference>